<feature type="domain" description="MIF4G" evidence="1">
    <location>
        <begin position="406"/>
        <end position="550"/>
    </location>
</feature>
<dbReference type="Gene3D" id="1.25.40.180">
    <property type="match status" value="3"/>
</dbReference>
<dbReference type="KEGG" id="tva:4767072"/>
<dbReference type="GO" id="GO:0003723">
    <property type="term" value="F:RNA binding"/>
    <property type="evidence" value="ECO:0007669"/>
    <property type="project" value="InterPro"/>
</dbReference>
<dbReference type="Proteomes" id="UP000001542">
    <property type="component" value="Unassembled WGS sequence"/>
</dbReference>
<dbReference type="Pfam" id="PF02854">
    <property type="entry name" value="MIF4G"/>
    <property type="match status" value="1"/>
</dbReference>
<dbReference type="PANTHER" id="PTHR12839">
    <property type="entry name" value="NONSENSE-MEDIATED MRNA DECAY PROTEIN 2 UP-FRAMESHIFT SUPPRESSOR 2"/>
    <property type="match status" value="1"/>
</dbReference>
<dbReference type="InParanoid" id="A2EDU0"/>
<proteinExistence type="predicted"/>
<accession>A2EDU0</accession>
<dbReference type="PANTHER" id="PTHR12839:SF7">
    <property type="entry name" value="REGULATOR OF NONSENSE TRANSCRIPTS 2"/>
    <property type="match status" value="1"/>
</dbReference>
<evidence type="ECO:0000259" key="1">
    <source>
        <dbReference type="Pfam" id="PF02854"/>
    </source>
</evidence>
<dbReference type="EMBL" id="DS113363">
    <property type="protein sequence ID" value="EAY09156.1"/>
    <property type="molecule type" value="Genomic_DNA"/>
</dbReference>
<protein>
    <submittedName>
        <fullName evidence="2">MIF4G domain containing protein</fullName>
    </submittedName>
</protein>
<gene>
    <name evidence="2" type="ORF">TVAG_363710</name>
</gene>
<dbReference type="InterPro" id="IPR016024">
    <property type="entry name" value="ARM-type_fold"/>
</dbReference>
<organism evidence="2 3">
    <name type="scientific">Trichomonas vaginalis (strain ATCC PRA-98 / G3)</name>
    <dbReference type="NCBI Taxonomy" id="412133"/>
    <lineage>
        <taxon>Eukaryota</taxon>
        <taxon>Metamonada</taxon>
        <taxon>Parabasalia</taxon>
        <taxon>Trichomonadida</taxon>
        <taxon>Trichomonadidae</taxon>
        <taxon>Trichomonas</taxon>
    </lineage>
</organism>
<reference evidence="2" key="1">
    <citation type="submission" date="2006-10" db="EMBL/GenBank/DDBJ databases">
        <authorList>
            <person name="Amadeo P."/>
            <person name="Zhao Q."/>
            <person name="Wortman J."/>
            <person name="Fraser-Liggett C."/>
            <person name="Carlton J."/>
        </authorList>
    </citation>
    <scope>NUCLEOTIDE SEQUENCE</scope>
    <source>
        <strain evidence="2">G3</strain>
    </source>
</reference>
<dbReference type="GO" id="GO:0035145">
    <property type="term" value="C:exon-exon junction complex"/>
    <property type="evidence" value="ECO:0000318"/>
    <property type="project" value="GO_Central"/>
</dbReference>
<keyword evidence="3" id="KW-1185">Reference proteome</keyword>
<evidence type="ECO:0000313" key="3">
    <source>
        <dbReference type="Proteomes" id="UP000001542"/>
    </source>
</evidence>
<dbReference type="AlphaFoldDB" id="A2EDU0"/>
<evidence type="ECO:0000313" key="2">
    <source>
        <dbReference type="EMBL" id="EAY09156.1"/>
    </source>
</evidence>
<sequence>MYGSFTRTREEIEFRKQRAETYKKLVKLNDSTWKRYSKKQEDDFDDLLGVAVDDGPQINMKGMSPTDVMKATKSCYQRLSTLTRENKDQIIKQINSVKLNKFLEETCSNLLSAKLSTYDIPAFVEVISILHSYYKEFIPLIAPRIVKNCNNQDDVARRRNFIYLYIDLLIVHAVRETEPFSSIFLESLQSDITSQSYSNFTFIWSIIKYAGGDIFGVSRGQDTIIDAIFPENPICPMRKEIFGYFKSLLDAMKQKMDQGRENFEQAYYLIARLGSINSGYMQDAKEERKEYEEYMEKAKCIGFLVNKPVPDEWVDQEEMSELTTIDGVIKIPSRIIAEVAKEKEDKPETQVFTPSMNDNFYDVIADMEVRLLEPLGYDVIQVRKEADRATDSQRIDTLARHYHLIDTPEDRKKLIELFSNINKNKGNQARYLARFVADISQVFTEVGQEISENLFDEYKRFILAASSPRIASQVASKLHLARYIAELAHFKIGIEEYFKCIDFTLDKFRPRTAEMLCTLINIAGKFFDSYCDQTHTNIRRVIEELSARKSEIATHQYALMMVEQTINSIIPPEVEAEPVFYSNAVNEYQAFLIYVFKNEIETEAKPKKLIRYIEKLLIKPEKTKIDLTFIFKLVLDFNSFSAAQLTQLANFVAEFSKLYPNFGIQVADIVSERIHRFLECPSTNYKQRLVMESRFLAELAVKNVVSYEDVLKFMNFILSFNVPNPRHLLIKVEKPKKSQSKDSTTRDFHRIFVVIRMLETLMGRTTNPKYNDQIAKLINHVQLYTITRSPIPATVAFRISDLLDYIALEKKDINAKVTKIETTQQARLINEDPRSTYEIRFLKRPLQIVTNILKLTPELSDEDEDEEDFNEYELYETKFNRERAEFVDLLEQNTKAKNAQHEKITIPLDLMSKQEEFFPRISSQSGPAGPIDFYTSNNKFITIDPADIMK</sequence>
<dbReference type="RefSeq" id="XP_001321379.1">
    <property type="nucleotide sequence ID" value="XM_001321344.1"/>
</dbReference>
<dbReference type="STRING" id="5722.A2EDU0"/>
<name>A2EDU0_TRIV3</name>
<dbReference type="VEuPathDB" id="TrichDB:TVAGG3_0948650"/>
<dbReference type="GO" id="GO:0000184">
    <property type="term" value="P:nuclear-transcribed mRNA catabolic process, nonsense-mediated decay"/>
    <property type="evidence" value="ECO:0000318"/>
    <property type="project" value="GO_Central"/>
</dbReference>
<dbReference type="InterPro" id="IPR003890">
    <property type="entry name" value="MIF4G-like_typ-3"/>
</dbReference>
<dbReference type="VEuPathDB" id="TrichDB:TVAG_363710"/>
<dbReference type="GO" id="GO:0005737">
    <property type="term" value="C:cytoplasm"/>
    <property type="evidence" value="ECO:0000318"/>
    <property type="project" value="GO_Central"/>
</dbReference>
<dbReference type="OrthoDB" id="27832at2759"/>
<reference evidence="2" key="2">
    <citation type="journal article" date="2007" name="Science">
        <title>Draft genome sequence of the sexually transmitted pathogen Trichomonas vaginalis.</title>
        <authorList>
            <person name="Carlton J.M."/>
            <person name="Hirt R.P."/>
            <person name="Silva J.C."/>
            <person name="Delcher A.L."/>
            <person name="Schatz M."/>
            <person name="Zhao Q."/>
            <person name="Wortman J.R."/>
            <person name="Bidwell S.L."/>
            <person name="Alsmark U.C.M."/>
            <person name="Besteiro S."/>
            <person name="Sicheritz-Ponten T."/>
            <person name="Noel C.J."/>
            <person name="Dacks J.B."/>
            <person name="Foster P.G."/>
            <person name="Simillion C."/>
            <person name="Van de Peer Y."/>
            <person name="Miranda-Saavedra D."/>
            <person name="Barton G.J."/>
            <person name="Westrop G.D."/>
            <person name="Mueller S."/>
            <person name="Dessi D."/>
            <person name="Fiori P.L."/>
            <person name="Ren Q."/>
            <person name="Paulsen I."/>
            <person name="Zhang H."/>
            <person name="Bastida-Corcuera F.D."/>
            <person name="Simoes-Barbosa A."/>
            <person name="Brown M.T."/>
            <person name="Hayes R.D."/>
            <person name="Mukherjee M."/>
            <person name="Okumura C.Y."/>
            <person name="Schneider R."/>
            <person name="Smith A.J."/>
            <person name="Vanacova S."/>
            <person name="Villalvazo M."/>
            <person name="Haas B.J."/>
            <person name="Pertea M."/>
            <person name="Feldblyum T.V."/>
            <person name="Utterback T.R."/>
            <person name="Shu C.L."/>
            <person name="Osoegawa K."/>
            <person name="de Jong P.J."/>
            <person name="Hrdy I."/>
            <person name="Horvathova L."/>
            <person name="Zubacova Z."/>
            <person name="Dolezal P."/>
            <person name="Malik S.B."/>
            <person name="Logsdon J.M. Jr."/>
            <person name="Henze K."/>
            <person name="Gupta A."/>
            <person name="Wang C.C."/>
            <person name="Dunne R.L."/>
            <person name="Upcroft J.A."/>
            <person name="Upcroft P."/>
            <person name="White O."/>
            <person name="Salzberg S.L."/>
            <person name="Tang P."/>
            <person name="Chiu C.-H."/>
            <person name="Lee Y.-S."/>
            <person name="Embley T.M."/>
            <person name="Coombs G.H."/>
            <person name="Mottram J.C."/>
            <person name="Tachezy J."/>
            <person name="Fraser-Liggett C.M."/>
            <person name="Johnson P.J."/>
        </authorList>
    </citation>
    <scope>NUCLEOTIDE SEQUENCE [LARGE SCALE GENOMIC DNA]</scope>
    <source>
        <strain evidence="2">G3</strain>
    </source>
</reference>
<dbReference type="FunFam" id="1.25.40.180:FF:000137">
    <property type="entry name" value="MIF4G domain containing protein"/>
    <property type="match status" value="1"/>
</dbReference>
<dbReference type="InterPro" id="IPR039762">
    <property type="entry name" value="Nmd2/UPF2"/>
</dbReference>
<dbReference type="SMR" id="A2EDU0"/>
<dbReference type="SUPFAM" id="SSF48371">
    <property type="entry name" value="ARM repeat"/>
    <property type="match status" value="2"/>
</dbReference>
<dbReference type="eggNOG" id="KOG2051">
    <property type="taxonomic scope" value="Eukaryota"/>
</dbReference>